<dbReference type="Gene3D" id="1.10.8.430">
    <property type="entry name" value="Helical domain of apoptotic protease-activating factors"/>
    <property type="match status" value="1"/>
</dbReference>
<dbReference type="InterPro" id="IPR027417">
    <property type="entry name" value="P-loop_NTPase"/>
</dbReference>
<evidence type="ECO:0000256" key="2">
    <source>
        <dbReference type="ARBA" id="ARBA00022821"/>
    </source>
</evidence>
<dbReference type="OrthoDB" id="693152at2759"/>
<dbReference type="SUPFAM" id="SSF52540">
    <property type="entry name" value="P-loop containing nucleoside triphosphate hydrolases"/>
    <property type="match status" value="1"/>
</dbReference>
<dbReference type="GO" id="GO:0098542">
    <property type="term" value="P:defense response to other organism"/>
    <property type="evidence" value="ECO:0007669"/>
    <property type="project" value="TreeGrafter"/>
</dbReference>
<feature type="domain" description="NB-ARC" evidence="4">
    <location>
        <begin position="92"/>
        <end position="149"/>
    </location>
</feature>
<dbReference type="EMBL" id="CAJGYO010000012">
    <property type="protein sequence ID" value="CAD6262168.1"/>
    <property type="molecule type" value="Genomic_DNA"/>
</dbReference>
<keyword evidence="7" id="KW-1185">Reference proteome</keyword>
<reference evidence="6" key="1">
    <citation type="submission" date="2020-10" db="EMBL/GenBank/DDBJ databases">
        <authorList>
            <person name="Han B."/>
            <person name="Lu T."/>
            <person name="Zhao Q."/>
            <person name="Huang X."/>
            <person name="Zhao Y."/>
        </authorList>
    </citation>
    <scope>NUCLEOTIDE SEQUENCE</scope>
</reference>
<evidence type="ECO:0008006" key="8">
    <source>
        <dbReference type="Google" id="ProtNLM"/>
    </source>
</evidence>
<evidence type="ECO:0000259" key="4">
    <source>
        <dbReference type="Pfam" id="PF00931"/>
    </source>
</evidence>
<dbReference type="Gene3D" id="1.10.10.10">
    <property type="entry name" value="Winged helix-like DNA-binding domain superfamily/Winged helix DNA-binding domain"/>
    <property type="match status" value="1"/>
</dbReference>
<dbReference type="InterPro" id="IPR002182">
    <property type="entry name" value="NB-ARC"/>
</dbReference>
<organism evidence="6 7">
    <name type="scientific">Miscanthus lutarioriparius</name>
    <dbReference type="NCBI Taxonomy" id="422564"/>
    <lineage>
        <taxon>Eukaryota</taxon>
        <taxon>Viridiplantae</taxon>
        <taxon>Streptophyta</taxon>
        <taxon>Embryophyta</taxon>
        <taxon>Tracheophyta</taxon>
        <taxon>Spermatophyta</taxon>
        <taxon>Magnoliopsida</taxon>
        <taxon>Liliopsida</taxon>
        <taxon>Poales</taxon>
        <taxon>Poaceae</taxon>
        <taxon>PACMAD clade</taxon>
        <taxon>Panicoideae</taxon>
        <taxon>Andropogonodae</taxon>
        <taxon>Andropogoneae</taxon>
        <taxon>Saccharinae</taxon>
        <taxon>Miscanthus</taxon>
    </lineage>
</organism>
<accession>A0A811R012</accession>
<comment type="caution">
    <text evidence="6">The sequence shown here is derived from an EMBL/GenBank/DDBJ whole genome shotgun (WGS) entry which is preliminary data.</text>
</comment>
<name>A0A811R012_9POAL</name>
<dbReference type="InterPro" id="IPR058922">
    <property type="entry name" value="WHD_DRP"/>
</dbReference>
<dbReference type="GO" id="GO:0043531">
    <property type="term" value="F:ADP binding"/>
    <property type="evidence" value="ECO:0007669"/>
    <property type="project" value="InterPro"/>
</dbReference>
<evidence type="ECO:0000256" key="1">
    <source>
        <dbReference type="ARBA" id="ARBA00022737"/>
    </source>
</evidence>
<feature type="compositionally biased region" description="Basic residues" evidence="3">
    <location>
        <begin position="36"/>
        <end position="45"/>
    </location>
</feature>
<feature type="region of interest" description="Disordered" evidence="3">
    <location>
        <begin position="30"/>
        <end position="62"/>
    </location>
</feature>
<dbReference type="PANTHER" id="PTHR23155">
    <property type="entry name" value="DISEASE RESISTANCE PROTEIN RP"/>
    <property type="match status" value="1"/>
</dbReference>
<evidence type="ECO:0000313" key="6">
    <source>
        <dbReference type="EMBL" id="CAD6262168.1"/>
    </source>
</evidence>
<protein>
    <recommendedName>
        <fullName evidence="8">NB-ARC domain-containing protein</fullName>
    </recommendedName>
</protein>
<evidence type="ECO:0000256" key="3">
    <source>
        <dbReference type="SAM" id="MobiDB-lite"/>
    </source>
</evidence>
<keyword evidence="2" id="KW-0611">Plant defense</keyword>
<keyword evidence="1" id="KW-0677">Repeat</keyword>
<feature type="domain" description="Disease resistance protein winged helix" evidence="5">
    <location>
        <begin position="256"/>
        <end position="326"/>
    </location>
</feature>
<dbReference type="Proteomes" id="UP000604825">
    <property type="component" value="Unassembled WGS sequence"/>
</dbReference>
<dbReference type="AlphaFoldDB" id="A0A811R012"/>
<dbReference type="InterPro" id="IPR042197">
    <property type="entry name" value="Apaf_helical"/>
</dbReference>
<evidence type="ECO:0000313" key="7">
    <source>
        <dbReference type="Proteomes" id="UP000604825"/>
    </source>
</evidence>
<dbReference type="InterPro" id="IPR036388">
    <property type="entry name" value="WH-like_DNA-bd_sf"/>
</dbReference>
<dbReference type="InterPro" id="IPR044974">
    <property type="entry name" value="Disease_R_plants"/>
</dbReference>
<gene>
    <name evidence="6" type="ORF">NCGR_LOCUS45546</name>
</gene>
<dbReference type="Pfam" id="PF00931">
    <property type="entry name" value="NB-ARC"/>
    <property type="match status" value="1"/>
</dbReference>
<dbReference type="Pfam" id="PF23559">
    <property type="entry name" value="WHD_DRP"/>
    <property type="match status" value="1"/>
</dbReference>
<proteinExistence type="predicted"/>
<evidence type="ECO:0000259" key="5">
    <source>
        <dbReference type="Pfam" id="PF23559"/>
    </source>
</evidence>
<dbReference type="Gene3D" id="3.40.50.300">
    <property type="entry name" value="P-loop containing nucleotide triphosphate hydrolases"/>
    <property type="match status" value="1"/>
</dbReference>
<sequence length="402" mass="46093">MELLYAQGMLDNAQGREIRSPALKEMLPQAAAAGLQRRRRARRARSNYAPPTQNSAMDHPKTTPEIIEPKLYGRETEKKSIIDGITHEKYFADDLVVLPIVGPGGIGKTTFTQHIYKEVKGHFAVTIWVRVSLNFNASRLAQEAVKIIPKVDGENTSSIEDNFEACVFGHQEPWKDHSELRDVGEKIVSKLKGFPLAAKTVGRLLRNQLTLEHWNRVLESKEWELQTNENEIMPALKLSYDYLPFTLKQCFSYFALFPEDYEFRYDELIHLWIGLDILHSCGQNKRIEDIGQGYLIDLVNYGFLIKNQKDNGTHCYVVNDLLHNLAVKVSSHECISIHSSNVRSIQIPPSVRHLSILIDYKEVESRVNFDDFKKELRELDKRLDVENLRTLMLFGSHNGSFA</sequence>
<dbReference type="PANTHER" id="PTHR23155:SF988">
    <property type="entry name" value="OS06G0707733 PROTEIN"/>
    <property type="match status" value="1"/>
</dbReference>